<dbReference type="InterPro" id="IPR015414">
    <property type="entry name" value="TMEM64"/>
</dbReference>
<evidence type="ECO:0000256" key="4">
    <source>
        <dbReference type="ARBA" id="ARBA00022989"/>
    </source>
</evidence>
<evidence type="ECO:0000256" key="5">
    <source>
        <dbReference type="ARBA" id="ARBA00023136"/>
    </source>
</evidence>
<keyword evidence="2 6" id="KW-1003">Cell membrane</keyword>
<protein>
    <recommendedName>
        <fullName evidence="6">TVP38/TMEM64 family membrane protein</fullName>
    </recommendedName>
</protein>
<name>A0ABV9FD47_9BACL</name>
<evidence type="ECO:0000256" key="2">
    <source>
        <dbReference type="ARBA" id="ARBA00022475"/>
    </source>
</evidence>
<reference evidence="9" key="1">
    <citation type="journal article" date="2019" name="Int. J. Syst. Evol. Microbiol.">
        <title>The Global Catalogue of Microorganisms (GCM) 10K type strain sequencing project: providing services to taxonomists for standard genome sequencing and annotation.</title>
        <authorList>
            <consortium name="The Broad Institute Genomics Platform"/>
            <consortium name="The Broad Institute Genome Sequencing Center for Infectious Disease"/>
            <person name="Wu L."/>
            <person name="Ma J."/>
        </authorList>
    </citation>
    <scope>NUCLEOTIDE SEQUENCE [LARGE SCALE GENOMIC DNA]</scope>
    <source>
        <strain evidence="9">CCUG 49571</strain>
    </source>
</reference>
<comment type="similarity">
    <text evidence="6">Belongs to the TVP38/TMEM64 family.</text>
</comment>
<feature type="transmembrane region" description="Helical" evidence="6">
    <location>
        <begin position="35"/>
        <end position="54"/>
    </location>
</feature>
<feature type="transmembrane region" description="Helical" evidence="6">
    <location>
        <begin position="220"/>
        <end position="240"/>
    </location>
</feature>
<dbReference type="EMBL" id="JBHSEP010000012">
    <property type="protein sequence ID" value="MFC4599831.1"/>
    <property type="molecule type" value="Genomic_DNA"/>
</dbReference>
<feature type="domain" description="VTT" evidence="7">
    <location>
        <begin position="123"/>
        <end position="240"/>
    </location>
</feature>
<keyword evidence="4 6" id="KW-1133">Transmembrane helix</keyword>
<feature type="transmembrane region" description="Helical" evidence="6">
    <location>
        <begin position="252"/>
        <end position="270"/>
    </location>
</feature>
<accession>A0ABV9FD47</accession>
<sequence>MTRKMPKVSLLLFPIIPVLLFKFEFIQTLNPEFRYSLIGFGLLLLFLGIAAMLMKRYGWAHIVKWVSVYYLAFTCAIWVVYLVSRIIVFTDVYGMEKLLQDHHAAAQWIYIAICFAQPILLPIPEAVTVVAGSTILGAPQAFFYGFAGTMLGVATMFGLARIGGTRLVSRLVKAEQLERYHQFVRKNEGFIMGLLFVIPVLPDEIVCVGAGVSGVTPRKFLLIAAAAKLATSFLLAYSVQVAEWLSMSPSEVTIALSVAVGVTLLAVFLFKRRMRSQAPRQDNS</sequence>
<feature type="transmembrane region" description="Helical" evidence="6">
    <location>
        <begin position="108"/>
        <end position="130"/>
    </location>
</feature>
<evidence type="ECO:0000259" key="7">
    <source>
        <dbReference type="Pfam" id="PF09335"/>
    </source>
</evidence>
<keyword evidence="3 6" id="KW-0812">Transmembrane</keyword>
<dbReference type="Proteomes" id="UP001596028">
    <property type="component" value="Unassembled WGS sequence"/>
</dbReference>
<evidence type="ECO:0000256" key="1">
    <source>
        <dbReference type="ARBA" id="ARBA00004651"/>
    </source>
</evidence>
<gene>
    <name evidence="8" type="ORF">ACFO3S_16375</name>
</gene>
<organism evidence="8 9">
    <name type="scientific">Cohnella hongkongensis</name>
    <dbReference type="NCBI Taxonomy" id="178337"/>
    <lineage>
        <taxon>Bacteria</taxon>
        <taxon>Bacillati</taxon>
        <taxon>Bacillota</taxon>
        <taxon>Bacilli</taxon>
        <taxon>Bacillales</taxon>
        <taxon>Paenibacillaceae</taxon>
        <taxon>Cohnella</taxon>
    </lineage>
</organism>
<dbReference type="RefSeq" id="WP_378098379.1">
    <property type="nucleotide sequence ID" value="NZ_JBHSEP010000012.1"/>
</dbReference>
<comment type="subcellular location">
    <subcellularLocation>
        <location evidence="1 6">Cell membrane</location>
        <topology evidence="1 6">Multi-pass membrane protein</topology>
    </subcellularLocation>
</comment>
<evidence type="ECO:0000256" key="3">
    <source>
        <dbReference type="ARBA" id="ARBA00022692"/>
    </source>
</evidence>
<evidence type="ECO:0000256" key="6">
    <source>
        <dbReference type="RuleBase" id="RU366058"/>
    </source>
</evidence>
<comment type="caution">
    <text evidence="6">Lacks conserved residue(s) required for the propagation of feature annotation.</text>
</comment>
<dbReference type="InterPro" id="IPR032816">
    <property type="entry name" value="VTT_dom"/>
</dbReference>
<keyword evidence="9" id="KW-1185">Reference proteome</keyword>
<dbReference type="Pfam" id="PF09335">
    <property type="entry name" value="VTT_dom"/>
    <property type="match status" value="1"/>
</dbReference>
<feature type="transmembrane region" description="Helical" evidence="6">
    <location>
        <begin position="66"/>
        <end position="88"/>
    </location>
</feature>
<dbReference type="PANTHER" id="PTHR12677:SF59">
    <property type="entry name" value="GOLGI APPARATUS MEMBRANE PROTEIN TVP38-RELATED"/>
    <property type="match status" value="1"/>
</dbReference>
<comment type="caution">
    <text evidence="8">The sequence shown here is derived from an EMBL/GenBank/DDBJ whole genome shotgun (WGS) entry which is preliminary data.</text>
</comment>
<evidence type="ECO:0000313" key="9">
    <source>
        <dbReference type="Proteomes" id="UP001596028"/>
    </source>
</evidence>
<feature type="transmembrane region" description="Helical" evidence="6">
    <location>
        <begin position="142"/>
        <end position="162"/>
    </location>
</feature>
<dbReference type="PANTHER" id="PTHR12677">
    <property type="entry name" value="GOLGI APPARATUS MEMBRANE PROTEIN TVP38-RELATED"/>
    <property type="match status" value="1"/>
</dbReference>
<keyword evidence="5 6" id="KW-0472">Membrane</keyword>
<proteinExistence type="inferred from homology"/>
<feature type="transmembrane region" description="Helical" evidence="6">
    <location>
        <begin position="190"/>
        <end position="213"/>
    </location>
</feature>
<evidence type="ECO:0000313" key="8">
    <source>
        <dbReference type="EMBL" id="MFC4599831.1"/>
    </source>
</evidence>